<organism evidence="2 3">
    <name type="scientific">Candida parapsilosis</name>
    <name type="common">Yeast</name>
    <dbReference type="NCBI Taxonomy" id="5480"/>
    <lineage>
        <taxon>Eukaryota</taxon>
        <taxon>Fungi</taxon>
        <taxon>Dikarya</taxon>
        <taxon>Ascomycota</taxon>
        <taxon>Saccharomycotina</taxon>
        <taxon>Pichiomycetes</taxon>
        <taxon>Debaryomycetaceae</taxon>
        <taxon>Candida/Lodderomyces clade</taxon>
        <taxon>Candida</taxon>
    </lineage>
</organism>
<feature type="region of interest" description="Disordered" evidence="1">
    <location>
        <begin position="161"/>
        <end position="198"/>
    </location>
</feature>
<feature type="compositionally biased region" description="Acidic residues" evidence="1">
    <location>
        <begin position="76"/>
        <end position="108"/>
    </location>
</feature>
<evidence type="ECO:0000313" key="3">
    <source>
        <dbReference type="Proteomes" id="UP000590412"/>
    </source>
</evidence>
<gene>
    <name evidence="2" type="ORF">FOB60_001794</name>
</gene>
<evidence type="ECO:0000313" key="2">
    <source>
        <dbReference type="EMBL" id="KAF6057239.1"/>
    </source>
</evidence>
<accession>A0A8X7NMJ9</accession>
<dbReference type="OrthoDB" id="4093861at2759"/>
<dbReference type="AlphaFoldDB" id="A0A8X7NMJ9"/>
<comment type="caution">
    <text evidence="2">The sequence shown here is derived from an EMBL/GenBank/DDBJ whole genome shotgun (WGS) entry which is preliminary data.</text>
</comment>
<evidence type="ECO:0000256" key="1">
    <source>
        <dbReference type="SAM" id="MobiDB-lite"/>
    </source>
</evidence>
<protein>
    <submittedName>
        <fullName evidence="2">Uncharacterized protein</fullName>
    </submittedName>
</protein>
<feature type="region of interest" description="Disordered" evidence="1">
    <location>
        <begin position="1"/>
        <end position="120"/>
    </location>
</feature>
<sequence length="198" mass="22410">MSTDRVEIYTQPPQQDQRSDSIEESITTKLEELIEKHPILPEEGEEEDQQERAKEDIEKSYYTTHPSETRHKESSDSEPETVSEHDEDEYADAETAEQQGDVELDQDGMEVPQGKIPLDGQFSTDELKKLVEVAQEKGILSEDVDLKVIDSGEIGDRIRLADAKAKEENERKKDGESEGDKESMNGTQEQEVKKGDSI</sequence>
<name>A0A8X7NMJ9_CANPA</name>
<feature type="compositionally biased region" description="Basic and acidic residues" evidence="1">
    <location>
        <begin position="29"/>
        <end position="40"/>
    </location>
</feature>
<proteinExistence type="predicted"/>
<feature type="compositionally biased region" description="Basic and acidic residues" evidence="1">
    <location>
        <begin position="161"/>
        <end position="183"/>
    </location>
</feature>
<dbReference type="EMBL" id="JABWAB010000003">
    <property type="protein sequence ID" value="KAF6057239.1"/>
    <property type="molecule type" value="Genomic_DNA"/>
</dbReference>
<feature type="compositionally biased region" description="Basic and acidic residues" evidence="1">
    <location>
        <begin position="50"/>
        <end position="59"/>
    </location>
</feature>
<dbReference type="Proteomes" id="UP000590412">
    <property type="component" value="Unassembled WGS sequence"/>
</dbReference>
<reference evidence="2" key="1">
    <citation type="submission" date="2020-03" db="EMBL/GenBank/DDBJ databases">
        <title>FDA dAtabase for Regulatory Grade micrObial Sequences (FDA-ARGOS): Supporting development and validation of Infectious Disease Dx tests.</title>
        <authorList>
            <person name="Campos J."/>
            <person name="Goldberg B."/>
            <person name="Tallon L."/>
            <person name="Sadzewicz L."/>
            <person name="Vavikolanu K."/>
            <person name="Mehta A."/>
            <person name="Aluvathingal J."/>
            <person name="Nadendla S."/>
            <person name="Nandy P."/>
            <person name="Geyer C."/>
            <person name="Yan Y."/>
            <person name="Sichtig H."/>
        </authorList>
    </citation>
    <scope>NUCLEOTIDE SEQUENCE [LARGE SCALE GENOMIC DNA]</scope>
    <source>
        <strain evidence="2">FDAARGOS_652</strain>
    </source>
</reference>